<feature type="transmembrane region" description="Helical" evidence="1">
    <location>
        <begin position="63"/>
        <end position="82"/>
    </location>
</feature>
<keyword evidence="1" id="KW-1133">Transmembrane helix</keyword>
<keyword evidence="1" id="KW-0472">Membrane</keyword>
<evidence type="ECO:0000256" key="1">
    <source>
        <dbReference type="SAM" id="Phobius"/>
    </source>
</evidence>
<dbReference type="Proteomes" id="UP001595630">
    <property type="component" value="Unassembled WGS sequence"/>
</dbReference>
<name>A0ABV7T8S6_9GAMM</name>
<keyword evidence="3" id="KW-1185">Reference proteome</keyword>
<accession>A0ABV7T8S6</accession>
<protein>
    <recommendedName>
        <fullName evidence="4">LPXTG cell wall anchor domain-containing protein</fullName>
    </recommendedName>
</protein>
<comment type="caution">
    <text evidence="2">The sequence shown here is derived from an EMBL/GenBank/DDBJ whole genome shotgun (WGS) entry which is preliminary data.</text>
</comment>
<dbReference type="EMBL" id="JBHRXZ010000029">
    <property type="protein sequence ID" value="MFC3609575.1"/>
    <property type="molecule type" value="Genomic_DNA"/>
</dbReference>
<organism evidence="2 3">
    <name type="scientific">Stutzerimonas tarimensis</name>
    <dbReference type="NCBI Taxonomy" id="1507735"/>
    <lineage>
        <taxon>Bacteria</taxon>
        <taxon>Pseudomonadati</taxon>
        <taxon>Pseudomonadota</taxon>
        <taxon>Gammaproteobacteria</taxon>
        <taxon>Pseudomonadales</taxon>
        <taxon>Pseudomonadaceae</taxon>
        <taxon>Stutzerimonas</taxon>
    </lineage>
</organism>
<dbReference type="RefSeq" id="WP_386367303.1">
    <property type="nucleotide sequence ID" value="NZ_JBHRXZ010000029.1"/>
</dbReference>
<keyword evidence="1" id="KW-0812">Transmembrane</keyword>
<feature type="transmembrane region" description="Helical" evidence="1">
    <location>
        <begin position="21"/>
        <end position="48"/>
    </location>
</feature>
<gene>
    <name evidence="2" type="ORF">ACFOMF_17545</name>
</gene>
<sequence>MKSSEGFDARRLRNRERKNWRLRLGVLLGVLMLLAGVLLALVGALVLLGQGAALGEFGAERDGGIVMLVAGLLLAWVGRLCWRRCRRIQRQPNRLSMSPHLMKKRN</sequence>
<evidence type="ECO:0000313" key="3">
    <source>
        <dbReference type="Proteomes" id="UP001595630"/>
    </source>
</evidence>
<evidence type="ECO:0008006" key="4">
    <source>
        <dbReference type="Google" id="ProtNLM"/>
    </source>
</evidence>
<proteinExistence type="predicted"/>
<evidence type="ECO:0000313" key="2">
    <source>
        <dbReference type="EMBL" id="MFC3609575.1"/>
    </source>
</evidence>
<reference evidence="3" key="1">
    <citation type="journal article" date="2019" name="Int. J. Syst. Evol. Microbiol.">
        <title>The Global Catalogue of Microorganisms (GCM) 10K type strain sequencing project: providing services to taxonomists for standard genome sequencing and annotation.</title>
        <authorList>
            <consortium name="The Broad Institute Genomics Platform"/>
            <consortium name="The Broad Institute Genome Sequencing Center for Infectious Disease"/>
            <person name="Wu L."/>
            <person name="Ma J."/>
        </authorList>
    </citation>
    <scope>NUCLEOTIDE SEQUENCE [LARGE SCALE GENOMIC DNA]</scope>
    <source>
        <strain evidence="3">KCTC 42447</strain>
    </source>
</reference>